<feature type="compositionally biased region" description="Basic and acidic residues" evidence="1">
    <location>
        <begin position="738"/>
        <end position="758"/>
    </location>
</feature>
<feature type="compositionally biased region" description="Polar residues" evidence="1">
    <location>
        <begin position="1266"/>
        <end position="1281"/>
    </location>
</feature>
<evidence type="ECO:0008006" key="4">
    <source>
        <dbReference type="Google" id="ProtNLM"/>
    </source>
</evidence>
<feature type="compositionally biased region" description="Polar residues" evidence="1">
    <location>
        <begin position="427"/>
        <end position="445"/>
    </location>
</feature>
<accession>A0AAN7YHK9</accession>
<feature type="compositionally biased region" description="Basic and acidic residues" evidence="1">
    <location>
        <begin position="1079"/>
        <end position="1105"/>
    </location>
</feature>
<feature type="compositionally biased region" description="Basic and acidic residues" evidence="1">
    <location>
        <begin position="939"/>
        <end position="959"/>
    </location>
</feature>
<feature type="compositionally biased region" description="Polar residues" evidence="1">
    <location>
        <begin position="1350"/>
        <end position="1366"/>
    </location>
</feature>
<dbReference type="InterPro" id="IPR035979">
    <property type="entry name" value="RBD_domain_sf"/>
</dbReference>
<feature type="compositionally biased region" description="Basic residues" evidence="1">
    <location>
        <begin position="1426"/>
        <end position="1438"/>
    </location>
</feature>
<organism evidence="2 3">
    <name type="scientific">Meristemomyces frigidus</name>
    <dbReference type="NCBI Taxonomy" id="1508187"/>
    <lineage>
        <taxon>Eukaryota</taxon>
        <taxon>Fungi</taxon>
        <taxon>Dikarya</taxon>
        <taxon>Ascomycota</taxon>
        <taxon>Pezizomycotina</taxon>
        <taxon>Dothideomycetes</taxon>
        <taxon>Dothideomycetidae</taxon>
        <taxon>Mycosphaerellales</taxon>
        <taxon>Teratosphaeriaceae</taxon>
        <taxon>Meristemomyces</taxon>
    </lineage>
</organism>
<feature type="compositionally biased region" description="Polar residues" evidence="1">
    <location>
        <begin position="1320"/>
        <end position="1330"/>
    </location>
</feature>
<feature type="compositionally biased region" description="Basic and acidic residues" evidence="1">
    <location>
        <begin position="446"/>
        <end position="461"/>
    </location>
</feature>
<feature type="compositionally biased region" description="Low complexity" evidence="1">
    <location>
        <begin position="1547"/>
        <end position="1565"/>
    </location>
</feature>
<proteinExistence type="predicted"/>
<evidence type="ECO:0000313" key="2">
    <source>
        <dbReference type="EMBL" id="KAK5108822.1"/>
    </source>
</evidence>
<feature type="region of interest" description="Disordered" evidence="1">
    <location>
        <begin position="1266"/>
        <end position="1593"/>
    </location>
</feature>
<dbReference type="EMBL" id="JAVRRL010000077">
    <property type="protein sequence ID" value="KAK5108822.1"/>
    <property type="molecule type" value="Genomic_DNA"/>
</dbReference>
<feature type="compositionally biased region" description="Basic and acidic residues" evidence="1">
    <location>
        <begin position="695"/>
        <end position="716"/>
    </location>
</feature>
<feature type="compositionally biased region" description="Basic and acidic residues" evidence="1">
    <location>
        <begin position="359"/>
        <end position="373"/>
    </location>
</feature>
<feature type="compositionally biased region" description="Polar residues" evidence="1">
    <location>
        <begin position="719"/>
        <end position="729"/>
    </location>
</feature>
<gene>
    <name evidence="2" type="ORF">LTR62_007796</name>
</gene>
<feature type="region of interest" description="Disordered" evidence="1">
    <location>
        <begin position="214"/>
        <end position="252"/>
    </location>
</feature>
<feature type="region of interest" description="Disordered" evidence="1">
    <location>
        <begin position="919"/>
        <end position="1172"/>
    </location>
</feature>
<feature type="region of interest" description="Disordered" evidence="1">
    <location>
        <begin position="1213"/>
        <end position="1234"/>
    </location>
</feature>
<evidence type="ECO:0000256" key="1">
    <source>
        <dbReference type="SAM" id="MobiDB-lite"/>
    </source>
</evidence>
<feature type="compositionally biased region" description="Low complexity" evidence="1">
    <location>
        <begin position="1282"/>
        <end position="1294"/>
    </location>
</feature>
<feature type="compositionally biased region" description="Polar residues" evidence="1">
    <location>
        <begin position="243"/>
        <end position="252"/>
    </location>
</feature>
<feature type="compositionally biased region" description="Low complexity" evidence="1">
    <location>
        <begin position="1629"/>
        <end position="1647"/>
    </location>
</feature>
<feature type="compositionally biased region" description="Polar residues" evidence="1">
    <location>
        <begin position="1529"/>
        <end position="1546"/>
    </location>
</feature>
<feature type="compositionally biased region" description="Basic and acidic residues" evidence="1">
    <location>
        <begin position="987"/>
        <end position="997"/>
    </location>
</feature>
<evidence type="ECO:0000313" key="3">
    <source>
        <dbReference type="Proteomes" id="UP001310890"/>
    </source>
</evidence>
<feature type="region of interest" description="Disordered" evidence="1">
    <location>
        <begin position="345"/>
        <end position="462"/>
    </location>
</feature>
<feature type="compositionally biased region" description="Polar residues" evidence="1">
    <location>
        <begin position="1566"/>
        <end position="1593"/>
    </location>
</feature>
<feature type="compositionally biased region" description="Polar residues" evidence="1">
    <location>
        <begin position="1150"/>
        <end position="1164"/>
    </location>
</feature>
<sequence length="1726" mass="187527">MHDYGPVIASSNRYADIEPYCGRIYNTEYLRWRDVLPWEFPQNALRTEEDAFLRQFFTDREIYLQGGEKGGYRFLKQVWYCIAIWNLQIKIPRLADAWTQTHQDIMKDLNLRRNILAPDVQVSTFFDQDEVRRYGEKLLMHTIKLIQYRVTQQDSARHFSPTETALPQKAAIASSARQTSNSSTASMEPLNATKSLEVQKVGFLPADKAVASLPTVPEHESRPRAESVTNSSISPVQVRKRGNSYSRPQQNITRNFSNAPRTFQRAEDLPQQQTRLSSAGPTIGNVPHLLMQNQAVLTPGGLVPYVEPPFATSHTMQGPLSSTDGNIHSAAQWTGTLPQLFAGPLPFLSSPPGSGGFRQFHDEDYHKGRHDASDFPNAGSIPDRRFSSHKYEDDRRGSNASRGGKGRHNSNGRGRGSGTRNSFSGGVRNTDTFVPSFHQGSQDVRNTARLEHTNSRRRDGVLDNNWRATTYGNHQQLRENVPPSRVFSAPDAMSPAVPRIFMSGEHAKDMALGLRSTHQSLPPNQAMAQGANGGMLMQHGRGPTHHGHDRPSNRHIPPGHSYITKLVVLGVPVDIHYIAVLEFFGRLGPVTSVSDMPIIDKKPTRDYWILFPNHESTVQALNLNGIEWFTRHFLNIQVPKEYWDPRHPSFPGYGHPDHSAKPKHHGRTPSNQFDRPHPASLIRPAFTSETTSEQRYVDDSMTKAKTSKEPLLREKPLSGPTTPSASGPNTPWKKAKGQKKEQKEREQAMQRATDKIIETRPASETQKSAGAAGLGEDVKLDEASAPPVTSSDILETQRIGVNSVNGCGALTPNKVGQASPERQISETRDTGKLFRGAATTETEEEAAIAISRSTELATVVKKAPAEAVSPTTVTCKRMTKSCMPALETSTELAQKPKEDNIKSFHTTTDLHVSDTQQVVTKQPSQPLSPAAIDFVDNTDLPRSRSTIDRRHESRTDESRSSAVTAVTTTLTSPIISQPMAPRMETPPTKDDGQHDGEDGGTSNSTKAARPSSPITSVRVMGSKNARILLPTLQIPEESEMYDSPKDTKEGAPFSRSDIPASPHTPLPTMSRMPIASDVTTKHAEPVLETDKEQGLAPQKRVEKLKGPAQTQSVNPFGGKKLQPPKSKKGKMQKGKNSIRGKPHFEDDGTSDTSSQNGSRVTSGVITCAPSPVPEDMLDRVIARPGHASIDGVMHSGQHQPTVTATTSAFAVPEENMEGGKEPDSTNHSPQVSLSKPWLRGLSPAWLDFGSSTPIASGKEFSAAVTSQVGSNESLQPSSVEQSSIADSSKAVSSIGKLHDHCSEQPSTTVEITSPKFAASTRENTLASDCTSVAAETASQKATASGRKNEPASNHTPTPAETASSDSGIEVQPLFQIDGATDTTAGVTDSGDSGGGVSGQGDMDISPADCVTASAMVTGDLVDKPDKKSRKKKSGRKKKADTEATGGEPNVQDSPQPGSKILDRERGDEAASEPSTDRNTLVGEDADDGDSGDSTLGTSTTPESLESQGPPLEDTSQGFMFHFGEDHSNRNSFQSTSTTNTVEDFSPQSIIANAIEEAEAASQASSHTLVNSPHDTSDATPSPTHTQSFDHSLPSILTNRIIRQSSPRTLEAPPNRHVLRHQYQLRKRSSINSTHSSDSASSSTSTSSKGEKEGRTTLASLRRKKTEKRDFDEVMDAVRRNGAPGLVYIYFGERAQQGDGEGEGIGMATPPEDKRAMIEDVTDEKGG</sequence>
<name>A0AAN7YHK9_9PEZI</name>
<feature type="compositionally biased region" description="Basic and acidic residues" evidence="1">
    <location>
        <begin position="1710"/>
        <end position="1726"/>
    </location>
</feature>
<feature type="compositionally biased region" description="Low complexity" evidence="1">
    <location>
        <begin position="960"/>
        <end position="972"/>
    </location>
</feature>
<feature type="region of interest" description="Disordered" evidence="1">
    <location>
        <begin position="1626"/>
        <end position="1657"/>
    </location>
</feature>
<feature type="compositionally biased region" description="Low complexity" evidence="1">
    <location>
        <begin position="1491"/>
        <end position="1500"/>
    </location>
</feature>
<feature type="region of interest" description="Disordered" evidence="1">
    <location>
        <begin position="647"/>
        <end position="790"/>
    </location>
</feature>
<reference evidence="2" key="1">
    <citation type="submission" date="2023-08" db="EMBL/GenBank/DDBJ databases">
        <title>Black Yeasts Isolated from many extreme environments.</title>
        <authorList>
            <person name="Coleine C."/>
            <person name="Stajich J.E."/>
            <person name="Selbmann L."/>
        </authorList>
    </citation>
    <scope>NUCLEOTIDE SEQUENCE</scope>
    <source>
        <strain evidence="2">CCFEE 5401</strain>
    </source>
</reference>
<feature type="region of interest" description="Disordered" evidence="1">
    <location>
        <begin position="1696"/>
        <end position="1726"/>
    </location>
</feature>
<feature type="compositionally biased region" description="Basic residues" evidence="1">
    <location>
        <begin position="1125"/>
        <end position="1141"/>
    </location>
</feature>
<protein>
    <recommendedName>
        <fullName evidence="4">RRM domain-containing protein</fullName>
    </recommendedName>
</protein>
<dbReference type="SUPFAM" id="SSF54928">
    <property type="entry name" value="RNA-binding domain, RBD"/>
    <property type="match status" value="1"/>
</dbReference>
<comment type="caution">
    <text evidence="2">The sequence shown here is derived from an EMBL/GenBank/DDBJ whole genome shotgun (WGS) entry which is preliminary data.</text>
</comment>
<feature type="compositionally biased region" description="Low complexity" evidence="1">
    <location>
        <begin position="1377"/>
        <end position="1390"/>
    </location>
</feature>
<feature type="compositionally biased region" description="Basic and acidic residues" evidence="1">
    <location>
        <begin position="382"/>
        <end position="397"/>
    </location>
</feature>
<dbReference type="Proteomes" id="UP001310890">
    <property type="component" value="Unassembled WGS sequence"/>
</dbReference>
<dbReference type="GO" id="GO:0003676">
    <property type="term" value="F:nucleic acid binding"/>
    <property type="evidence" value="ECO:0007669"/>
    <property type="project" value="InterPro"/>
</dbReference>